<feature type="transmembrane region" description="Helical" evidence="1">
    <location>
        <begin position="102"/>
        <end position="121"/>
    </location>
</feature>
<sequence length="329" mass="38901">MVNLFYFWISEETEENIFDYIILTEATFALIFNFLAFILLQLKPPPKNDVCTKLLKWGRIIDMILPFSYGIMLRHRTLTPFVGIAINGLCTGIFNLCKASLIAYLLTIYPIFTYIFLSFIFRYNIFIRRKDVFYFSLTEKCILLAILIIYPCMTIFFFGYYGNEKLSYESGIENFNLANYYLNRNKFTLIIYSKQLEFPTHIFFLLFEVTFLFLNFYLIFAYTIPFENELKRCQKLTNQSVAKQIKYNIRFLRLFVLLPIVLSFLPFTISLFLSFVPGIEKFNFYLSARIGVLLLIHFCISPFTSVYHSYTIHGHRVGGKKIQRTKCVN</sequence>
<organism evidence="3">
    <name type="scientific">Strongyloides stercoralis</name>
    <name type="common">Threadworm</name>
    <dbReference type="NCBI Taxonomy" id="6248"/>
    <lineage>
        <taxon>Eukaryota</taxon>
        <taxon>Metazoa</taxon>
        <taxon>Ecdysozoa</taxon>
        <taxon>Nematoda</taxon>
        <taxon>Chromadorea</taxon>
        <taxon>Rhabditida</taxon>
        <taxon>Tylenchina</taxon>
        <taxon>Panagrolaimomorpha</taxon>
        <taxon>Strongyloidoidea</taxon>
        <taxon>Strongyloididae</taxon>
        <taxon>Strongyloides</taxon>
    </lineage>
</organism>
<evidence type="ECO:0000313" key="4">
    <source>
        <dbReference type="WBParaSite" id="TCONS_00008077.p1"/>
    </source>
</evidence>
<name>A0A0K0DZE2_STRER</name>
<feature type="transmembrane region" description="Helical" evidence="1">
    <location>
        <begin position="202"/>
        <end position="224"/>
    </location>
</feature>
<proteinExistence type="predicted"/>
<dbReference type="AlphaFoldDB" id="A0A0K0DZE2"/>
<feature type="transmembrane region" description="Helical" evidence="1">
    <location>
        <begin position="282"/>
        <end position="300"/>
    </location>
</feature>
<reference evidence="3" key="1">
    <citation type="submission" date="2015-08" db="UniProtKB">
        <authorList>
            <consortium name="WormBaseParasite"/>
        </authorList>
    </citation>
    <scope>IDENTIFICATION</scope>
</reference>
<feature type="transmembrane region" description="Helical" evidence="1">
    <location>
        <begin position="20"/>
        <end position="40"/>
    </location>
</feature>
<keyword evidence="1" id="KW-1133">Transmembrane helix</keyword>
<feature type="transmembrane region" description="Helical" evidence="1">
    <location>
        <begin position="254"/>
        <end position="276"/>
    </location>
</feature>
<evidence type="ECO:0000256" key="1">
    <source>
        <dbReference type="SAM" id="Phobius"/>
    </source>
</evidence>
<evidence type="ECO:0000313" key="2">
    <source>
        <dbReference type="Proteomes" id="UP000035681"/>
    </source>
</evidence>
<keyword evidence="2" id="KW-1185">Reference proteome</keyword>
<dbReference type="WBParaSite" id="SSTP_0000260700.1">
    <property type="protein sequence ID" value="SSTP_0000260700.1"/>
    <property type="gene ID" value="SSTP_0000260700"/>
</dbReference>
<dbReference type="WBParaSite" id="TCONS_00008077.p1">
    <property type="protein sequence ID" value="TCONS_00008077.p1"/>
    <property type="gene ID" value="XLOC_006073"/>
</dbReference>
<protein>
    <submittedName>
        <fullName evidence="4">G-protein coupled receptors family 1 profile domain-containing protein</fullName>
    </submittedName>
</protein>
<dbReference type="Proteomes" id="UP000035681">
    <property type="component" value="Unplaced"/>
</dbReference>
<feature type="transmembrane region" description="Helical" evidence="1">
    <location>
        <begin position="141"/>
        <end position="161"/>
    </location>
</feature>
<accession>A0A0K0DZE2</accession>
<feature type="transmembrane region" description="Helical" evidence="1">
    <location>
        <begin position="78"/>
        <end position="96"/>
    </location>
</feature>
<keyword evidence="1" id="KW-0472">Membrane</keyword>
<evidence type="ECO:0000313" key="3">
    <source>
        <dbReference type="WBParaSite" id="SSTP_0000260700.1"/>
    </source>
</evidence>
<keyword evidence="1" id="KW-0812">Transmembrane</keyword>